<dbReference type="Pfam" id="PF04966">
    <property type="entry name" value="OprB"/>
    <property type="match status" value="1"/>
</dbReference>
<gene>
    <name evidence="5" type="ORF">CY0110_00235</name>
</gene>
<comment type="caution">
    <text evidence="5">The sequence shown here is derived from an EMBL/GenBank/DDBJ whole genome shotgun (WGS) entry which is preliminary data.</text>
</comment>
<evidence type="ECO:0000256" key="3">
    <source>
        <dbReference type="SAM" id="Phobius"/>
    </source>
</evidence>
<dbReference type="Proteomes" id="UP000003781">
    <property type="component" value="Unassembled WGS sequence"/>
</dbReference>
<keyword evidence="6" id="KW-1185">Reference proteome</keyword>
<feature type="domain" description="SLH" evidence="4">
    <location>
        <begin position="81"/>
        <end position="145"/>
    </location>
</feature>
<dbReference type="GO" id="GO:0008643">
    <property type="term" value="P:carbohydrate transport"/>
    <property type="evidence" value="ECO:0007669"/>
    <property type="project" value="InterPro"/>
</dbReference>
<accession>A3IN62</accession>
<dbReference type="PANTHER" id="PTHR43308">
    <property type="entry name" value="OUTER MEMBRANE PROTEIN ALPHA-RELATED"/>
    <property type="match status" value="1"/>
</dbReference>
<evidence type="ECO:0000256" key="2">
    <source>
        <dbReference type="SAM" id="Coils"/>
    </source>
</evidence>
<dbReference type="EMBL" id="AAXW01000009">
    <property type="protein sequence ID" value="EAZ92039.1"/>
    <property type="molecule type" value="Genomic_DNA"/>
</dbReference>
<reference evidence="5 6" key="1">
    <citation type="submission" date="2007-03" db="EMBL/GenBank/DDBJ databases">
        <authorList>
            <person name="Stal L."/>
            <person name="Ferriera S."/>
            <person name="Johnson J."/>
            <person name="Kravitz S."/>
            <person name="Beeson K."/>
            <person name="Sutton G."/>
            <person name="Rogers Y.-H."/>
            <person name="Friedman R."/>
            <person name="Frazier M."/>
            <person name="Venter J.C."/>
        </authorList>
    </citation>
    <scope>NUCLEOTIDE SEQUENCE [LARGE SCALE GENOMIC DNA]</scope>
    <source>
        <strain evidence="5 6">CCY0110</strain>
    </source>
</reference>
<feature type="transmembrane region" description="Helical" evidence="3">
    <location>
        <begin position="27"/>
        <end position="45"/>
    </location>
</feature>
<dbReference type="InterPro" id="IPR001119">
    <property type="entry name" value="SLH_dom"/>
</dbReference>
<dbReference type="InterPro" id="IPR051465">
    <property type="entry name" value="Cell_Envelope_Struct_Comp"/>
</dbReference>
<dbReference type="AlphaFoldDB" id="A3IN62"/>
<dbReference type="InterPro" id="IPR007049">
    <property type="entry name" value="Carb-sel_porin_OprB"/>
</dbReference>
<dbReference type="Pfam" id="PF00395">
    <property type="entry name" value="SLH"/>
    <property type="match status" value="1"/>
</dbReference>
<protein>
    <recommendedName>
        <fullName evidence="4">SLH domain-containing protein</fullName>
    </recommendedName>
</protein>
<keyword evidence="3" id="KW-1133">Transmembrane helix</keyword>
<dbReference type="InterPro" id="IPR047684">
    <property type="entry name" value="Por_som-like"/>
</dbReference>
<dbReference type="NCBIfam" id="NF033921">
    <property type="entry name" value="por_somb"/>
    <property type="match status" value="1"/>
</dbReference>
<dbReference type="GO" id="GO:0016020">
    <property type="term" value="C:membrane"/>
    <property type="evidence" value="ECO:0007669"/>
    <property type="project" value="InterPro"/>
</dbReference>
<comment type="similarity">
    <text evidence="1">Belongs to the OprB family.</text>
</comment>
<dbReference type="GO" id="GO:0015288">
    <property type="term" value="F:porin activity"/>
    <property type="evidence" value="ECO:0007669"/>
    <property type="project" value="InterPro"/>
</dbReference>
<evidence type="ECO:0000313" key="5">
    <source>
        <dbReference type="EMBL" id="EAZ92039.1"/>
    </source>
</evidence>
<organism evidence="5 6">
    <name type="scientific">Crocosphaera chwakensis CCY0110</name>
    <dbReference type="NCBI Taxonomy" id="391612"/>
    <lineage>
        <taxon>Bacteria</taxon>
        <taxon>Bacillati</taxon>
        <taxon>Cyanobacteriota</taxon>
        <taxon>Cyanophyceae</taxon>
        <taxon>Oscillatoriophycideae</taxon>
        <taxon>Chroococcales</taxon>
        <taxon>Aphanothecaceae</taxon>
        <taxon>Crocosphaera</taxon>
        <taxon>Crocosphaera chwakensis</taxon>
    </lineage>
</organism>
<keyword evidence="2" id="KW-0175">Coiled coil</keyword>
<keyword evidence="3" id="KW-0472">Membrane</keyword>
<name>A3IN62_9CHRO</name>
<feature type="coiled-coil region" evidence="2">
    <location>
        <begin position="146"/>
        <end position="180"/>
    </location>
</feature>
<sequence>MLKFAQYYHLLVKKNAIMKQPGLIPQIYQTLIGLCLFWLTFGILITPKPVRGSPLTFKLPQTRVTSKPQFFSNQPMGQVNSVNRLKDISPGDWAYEALKNLIERYSCMEGYPNLTFYGERSLTRWEFVAGLNACLSTIERLIQNNIAVLREDIETFKRLAKAFEEDVQVLGTRISNLENRTAYIEDHQFSTTTKLAGSVVFSASDVYGTDNRKNNAILDYRTNLNFITSFTGKDLLVTSFFAGNTPLDISFNLATIDVPTPSGITLPLPTAEGTLSSQFAGNTNNQLKLLSFQYTFPVNEKLRLNFAGSITAFHPLVPTLNPYMDDLDSGKGSISEFGQRNPIYAASGGGTGLMFNYKFTEGLKLSAGYLADGLTAGNPRQGNGLFNGGYGALSQLTWDATESFSIAGVYVNEYTPPGRFGFNYNGLGVSGTAVANSLAGQDIPFGGVFGVEQFPTISNAYGVNFSWRTSPTFTVNGWFTTTNTRLIGRGDGNILTYALTFAFPDLGKEGNLLGFVVGAQPYLTHFEGGNPQPFEVDIPYHVEAFYRYGVNDNIYVTPGFIWLLAPNQDNDNATDFIGTIRTTFTF</sequence>
<proteinExistence type="inferred from homology"/>
<evidence type="ECO:0000259" key="4">
    <source>
        <dbReference type="PROSITE" id="PS51272"/>
    </source>
</evidence>
<dbReference type="eggNOG" id="COG3827">
    <property type="taxonomic scope" value="Bacteria"/>
</dbReference>
<dbReference type="PANTHER" id="PTHR43308:SF1">
    <property type="entry name" value="OUTER MEMBRANE PROTEIN ALPHA"/>
    <property type="match status" value="1"/>
</dbReference>
<evidence type="ECO:0000256" key="1">
    <source>
        <dbReference type="RuleBase" id="RU363072"/>
    </source>
</evidence>
<dbReference type="PROSITE" id="PS51272">
    <property type="entry name" value="SLH"/>
    <property type="match status" value="1"/>
</dbReference>
<evidence type="ECO:0000313" key="6">
    <source>
        <dbReference type="Proteomes" id="UP000003781"/>
    </source>
</evidence>
<keyword evidence="3" id="KW-0812">Transmembrane</keyword>